<dbReference type="AlphaFoldDB" id="A0A0D6LRE2"/>
<dbReference type="Gene3D" id="1.10.565.10">
    <property type="entry name" value="Retinoid X Receptor"/>
    <property type="match status" value="1"/>
</dbReference>
<evidence type="ECO:0000256" key="8">
    <source>
        <dbReference type="ARBA" id="ARBA00023242"/>
    </source>
</evidence>
<dbReference type="InterPro" id="IPR000536">
    <property type="entry name" value="Nucl_hrmn_rcpt_lig-bd"/>
</dbReference>
<dbReference type="GO" id="GO:0003700">
    <property type="term" value="F:DNA-binding transcription factor activity"/>
    <property type="evidence" value="ECO:0007669"/>
    <property type="project" value="InterPro"/>
</dbReference>
<keyword evidence="11" id="KW-1185">Reference proteome</keyword>
<keyword evidence="2" id="KW-0863">Zinc-finger</keyword>
<protein>
    <recommendedName>
        <fullName evidence="9">Nuclear receptor domain-containing protein</fullName>
    </recommendedName>
</protein>
<dbReference type="InterPro" id="IPR035500">
    <property type="entry name" value="NHR-like_dom_sf"/>
</dbReference>
<keyword evidence="7" id="KW-0675">Receptor</keyword>
<dbReference type="PANTHER" id="PTHR47630">
    <property type="entry name" value="NUCLEAR HORMONE RECEPTOR FAMILY-RELATED-RELATED"/>
    <property type="match status" value="1"/>
</dbReference>
<evidence type="ECO:0000256" key="2">
    <source>
        <dbReference type="ARBA" id="ARBA00022771"/>
    </source>
</evidence>
<proteinExistence type="predicted"/>
<dbReference type="Proteomes" id="UP000054495">
    <property type="component" value="Unassembled WGS sequence"/>
</dbReference>
<organism evidence="10 11">
    <name type="scientific">Ancylostoma ceylanicum</name>
    <dbReference type="NCBI Taxonomy" id="53326"/>
    <lineage>
        <taxon>Eukaryota</taxon>
        <taxon>Metazoa</taxon>
        <taxon>Ecdysozoa</taxon>
        <taxon>Nematoda</taxon>
        <taxon>Chromadorea</taxon>
        <taxon>Rhabditida</taxon>
        <taxon>Rhabditina</taxon>
        <taxon>Rhabditomorpha</taxon>
        <taxon>Strongyloidea</taxon>
        <taxon>Ancylostomatidae</taxon>
        <taxon>Ancylostomatinae</taxon>
        <taxon>Ancylostoma</taxon>
    </lineage>
</organism>
<evidence type="ECO:0000256" key="3">
    <source>
        <dbReference type="ARBA" id="ARBA00022833"/>
    </source>
</evidence>
<evidence type="ECO:0000313" key="10">
    <source>
        <dbReference type="EMBL" id="EPB70222.1"/>
    </source>
</evidence>
<dbReference type="PRINTS" id="PR00047">
    <property type="entry name" value="STROIDFINGER"/>
</dbReference>
<evidence type="ECO:0000256" key="4">
    <source>
        <dbReference type="ARBA" id="ARBA00023015"/>
    </source>
</evidence>
<dbReference type="SUPFAM" id="SSF48508">
    <property type="entry name" value="Nuclear receptor ligand-binding domain"/>
    <property type="match status" value="1"/>
</dbReference>
<evidence type="ECO:0000256" key="7">
    <source>
        <dbReference type="ARBA" id="ARBA00023170"/>
    </source>
</evidence>
<dbReference type="PROSITE" id="PS00031">
    <property type="entry name" value="NUCLEAR_REC_DBD_1"/>
    <property type="match status" value="1"/>
</dbReference>
<evidence type="ECO:0000313" key="11">
    <source>
        <dbReference type="Proteomes" id="UP000054495"/>
    </source>
</evidence>
<gene>
    <name evidence="10" type="ORF">ANCCEY_10687</name>
</gene>
<keyword evidence="3" id="KW-0862">Zinc</keyword>
<dbReference type="EMBL" id="KE125213">
    <property type="protein sequence ID" value="EPB70222.1"/>
    <property type="molecule type" value="Genomic_DNA"/>
</dbReference>
<name>A0A0D6LRE2_9BILA</name>
<evidence type="ECO:0000256" key="6">
    <source>
        <dbReference type="ARBA" id="ARBA00023163"/>
    </source>
</evidence>
<sequence>MDPSQEERNAVCQICGSPGAQIHYRAMACGSCKLFFTRAIKRAIPFVCDNNGMCVVNKETRTGCKACRFMRCLQANMTEKDVGRLKKTTASSSCTSVVPYISAAEMEVKLNELRDAISVGIHFVRDLENASMALDYARTLVQIERLCENPEAARSNFNYSLDISLAEALERPHLCCSRTPIGWNQDHFVEADNLLDILKQLYCRTITLFADFATACPELALLEAKDKEKTFFNEFLQHLTDYLHRHVVKVFRETQITLEEYTFLKTLFLFSGVHEQNVTVIPLTDAGNEIVLRARRKYAALLSEYISTTRPDLTADEQMERLTLLYSTIPHMMVRMFNVLN</sequence>
<dbReference type="PROSITE" id="PS51030">
    <property type="entry name" value="NUCLEAR_REC_DBD_2"/>
    <property type="match status" value="1"/>
</dbReference>
<keyword evidence="8" id="KW-0539">Nucleus</keyword>
<dbReference type="GO" id="GO:0043565">
    <property type="term" value="F:sequence-specific DNA binding"/>
    <property type="evidence" value="ECO:0007669"/>
    <property type="project" value="InterPro"/>
</dbReference>
<keyword evidence="1" id="KW-0479">Metal-binding</keyword>
<feature type="domain" description="Nuclear receptor" evidence="9">
    <location>
        <begin position="9"/>
        <end position="84"/>
    </location>
</feature>
<dbReference type="InterPro" id="IPR052499">
    <property type="entry name" value="C.elegans_NHRs"/>
</dbReference>
<dbReference type="InterPro" id="IPR013088">
    <property type="entry name" value="Znf_NHR/GATA"/>
</dbReference>
<keyword evidence="6" id="KW-0804">Transcription</keyword>
<evidence type="ECO:0000256" key="5">
    <source>
        <dbReference type="ARBA" id="ARBA00023125"/>
    </source>
</evidence>
<evidence type="ECO:0000256" key="1">
    <source>
        <dbReference type="ARBA" id="ARBA00022723"/>
    </source>
</evidence>
<dbReference type="Pfam" id="PF00104">
    <property type="entry name" value="Hormone_recep"/>
    <property type="match status" value="1"/>
</dbReference>
<dbReference type="InterPro" id="IPR001628">
    <property type="entry name" value="Znf_hrmn_rcpt"/>
</dbReference>
<dbReference type="SUPFAM" id="SSF57716">
    <property type="entry name" value="Glucocorticoid receptor-like (DNA-binding domain)"/>
    <property type="match status" value="1"/>
</dbReference>
<dbReference type="SMART" id="SM00399">
    <property type="entry name" value="ZnF_C4"/>
    <property type="match status" value="1"/>
</dbReference>
<dbReference type="GO" id="GO:0008270">
    <property type="term" value="F:zinc ion binding"/>
    <property type="evidence" value="ECO:0007669"/>
    <property type="project" value="UniProtKB-KW"/>
</dbReference>
<keyword evidence="5" id="KW-0238">DNA-binding</keyword>
<dbReference type="Pfam" id="PF00105">
    <property type="entry name" value="zf-C4"/>
    <property type="match status" value="1"/>
</dbReference>
<accession>A0A0D6LRE2</accession>
<reference evidence="10 11" key="1">
    <citation type="submission" date="2013-05" db="EMBL/GenBank/DDBJ databases">
        <title>Draft genome of the parasitic nematode Anyclostoma ceylanicum.</title>
        <authorList>
            <person name="Mitreva M."/>
        </authorList>
    </citation>
    <scope>NUCLEOTIDE SEQUENCE [LARGE SCALE GENOMIC DNA]</scope>
</reference>
<keyword evidence="4" id="KW-0805">Transcription regulation</keyword>
<dbReference type="Gene3D" id="3.30.50.10">
    <property type="entry name" value="Erythroid Transcription Factor GATA-1, subunit A"/>
    <property type="match status" value="1"/>
</dbReference>
<evidence type="ECO:0000259" key="9">
    <source>
        <dbReference type="PROSITE" id="PS51030"/>
    </source>
</evidence>